<dbReference type="EMBL" id="ADCP02000003">
    <property type="protein sequence ID" value="EFV44412.1"/>
    <property type="molecule type" value="Genomic_DNA"/>
</dbReference>
<dbReference type="OrthoDB" id="8896696at2"/>
<protein>
    <recommendedName>
        <fullName evidence="1">Mor transcription activator domain-containing protein</fullName>
    </recommendedName>
</protein>
<dbReference type="InterPro" id="IPR009057">
    <property type="entry name" value="Homeodomain-like_sf"/>
</dbReference>
<dbReference type="InterPro" id="IPR014875">
    <property type="entry name" value="Mor_transcription_activator"/>
</dbReference>
<dbReference type="AlphaFoldDB" id="E5Y6E0"/>
<keyword evidence="3" id="KW-1185">Reference proteome</keyword>
<dbReference type="Proteomes" id="UP000006034">
    <property type="component" value="Unassembled WGS sequence"/>
</dbReference>
<feature type="domain" description="Mor transcription activator" evidence="1">
    <location>
        <begin position="52"/>
        <end position="131"/>
    </location>
</feature>
<dbReference type="GeneID" id="78087436"/>
<reference evidence="2 3" key="2">
    <citation type="submission" date="2013-04" db="EMBL/GenBank/DDBJ databases">
        <title>The Genome Sequence of Bilophila wadsworthia 3_1_6.</title>
        <authorList>
            <consortium name="The Broad Institute Genomics Platform"/>
            <person name="Earl A."/>
            <person name="Ward D."/>
            <person name="Feldgarden M."/>
            <person name="Gevers D."/>
            <person name="Sibley C."/>
            <person name="Strauss J."/>
            <person name="Allen-Vercoe E."/>
            <person name="Walker B."/>
            <person name="Young S."/>
            <person name="Zeng Q."/>
            <person name="Gargeya S."/>
            <person name="Fitzgerald M."/>
            <person name="Haas B."/>
            <person name="Abouelleil A."/>
            <person name="Allen A.W."/>
            <person name="Alvarado L."/>
            <person name="Arachchi H.M."/>
            <person name="Berlin A.M."/>
            <person name="Chapman S.B."/>
            <person name="Gainer-Dewar J."/>
            <person name="Goldberg J."/>
            <person name="Griggs A."/>
            <person name="Gujja S."/>
            <person name="Hansen M."/>
            <person name="Howarth C."/>
            <person name="Imamovic A."/>
            <person name="Ireland A."/>
            <person name="Larimer J."/>
            <person name="McCowan C."/>
            <person name="Murphy C."/>
            <person name="Pearson M."/>
            <person name="Poon T.W."/>
            <person name="Priest M."/>
            <person name="Roberts A."/>
            <person name="Saif S."/>
            <person name="Shea T."/>
            <person name="Sisk P."/>
            <person name="Sykes S."/>
            <person name="Wortman J."/>
            <person name="Nusbaum C."/>
            <person name="Birren B."/>
        </authorList>
    </citation>
    <scope>NUCLEOTIDE SEQUENCE [LARGE SCALE GENOMIC DNA]</scope>
    <source>
        <strain evidence="2 3">3_1_6</strain>
    </source>
</reference>
<name>E5Y6E0_BILW3</name>
<gene>
    <name evidence="2" type="ORF">HMPREF0179_01753</name>
</gene>
<dbReference type="eggNOG" id="COG5566">
    <property type="taxonomic scope" value="Bacteria"/>
</dbReference>
<evidence type="ECO:0000313" key="3">
    <source>
        <dbReference type="Proteomes" id="UP000006034"/>
    </source>
</evidence>
<proteinExistence type="predicted"/>
<accession>E5Y6E0</accession>
<evidence type="ECO:0000259" key="1">
    <source>
        <dbReference type="Pfam" id="PF08765"/>
    </source>
</evidence>
<comment type="caution">
    <text evidence="2">The sequence shown here is derived from an EMBL/GenBank/DDBJ whole genome shotgun (WGS) entry which is preliminary data.</text>
</comment>
<dbReference type="HOGENOM" id="CLU_131403_1_0_7"/>
<sequence length="138" mass="15305">MSEALTAESLSGPLRSVAERLGMPFVFRLVEHFGGTTVAIPSGSAGKKQYRRLCAALGDESASALCREFARRAIYIPNLKQAMLDKRNSSLNMERDELAGKGHSERTLVAILARRYSLSERQVWRILKQPRTPGEATQ</sequence>
<organism evidence="2 3">
    <name type="scientific">Bilophila wadsworthia (strain 3_1_6)</name>
    <dbReference type="NCBI Taxonomy" id="563192"/>
    <lineage>
        <taxon>Bacteria</taxon>
        <taxon>Pseudomonadati</taxon>
        <taxon>Thermodesulfobacteriota</taxon>
        <taxon>Desulfovibrionia</taxon>
        <taxon>Desulfovibrionales</taxon>
        <taxon>Desulfovibrionaceae</taxon>
        <taxon>Bilophila</taxon>
    </lineage>
</organism>
<dbReference type="Pfam" id="PF08765">
    <property type="entry name" value="Mor"/>
    <property type="match status" value="1"/>
</dbReference>
<dbReference type="SUPFAM" id="SSF46689">
    <property type="entry name" value="Homeodomain-like"/>
    <property type="match status" value="1"/>
</dbReference>
<dbReference type="RefSeq" id="WP_005027289.1">
    <property type="nucleotide sequence ID" value="NZ_KE150240.1"/>
</dbReference>
<dbReference type="STRING" id="563192.HMPREF0179_01753"/>
<reference evidence="2 3" key="1">
    <citation type="submission" date="2010-10" db="EMBL/GenBank/DDBJ databases">
        <authorList>
            <consortium name="The Broad Institute Genome Sequencing Platform"/>
            <person name="Ward D."/>
            <person name="Earl A."/>
            <person name="Feldgarden M."/>
            <person name="Young S.K."/>
            <person name="Gargeya S."/>
            <person name="Zeng Q."/>
            <person name="Alvarado L."/>
            <person name="Berlin A."/>
            <person name="Bochicchio J."/>
            <person name="Chapman S.B."/>
            <person name="Chen Z."/>
            <person name="Freedman E."/>
            <person name="Gellesch M."/>
            <person name="Goldberg J."/>
            <person name="Griggs A."/>
            <person name="Gujja S."/>
            <person name="Heilman E."/>
            <person name="Heiman D."/>
            <person name="Howarth C."/>
            <person name="Mehta T."/>
            <person name="Neiman D."/>
            <person name="Pearson M."/>
            <person name="Roberts A."/>
            <person name="Saif S."/>
            <person name="Shea T."/>
            <person name="Shenoy N."/>
            <person name="Sisk P."/>
            <person name="Stolte C."/>
            <person name="Sykes S."/>
            <person name="White J."/>
            <person name="Yandava C."/>
            <person name="Allen-Vercoe E."/>
            <person name="Sibley C."/>
            <person name="Ambrose C.E."/>
            <person name="Strauss J."/>
            <person name="Daigneault M."/>
            <person name="Haas B."/>
            <person name="Nusbaum C."/>
            <person name="Birren B."/>
        </authorList>
    </citation>
    <scope>NUCLEOTIDE SEQUENCE [LARGE SCALE GENOMIC DNA]</scope>
    <source>
        <strain evidence="2 3">3_1_6</strain>
    </source>
</reference>
<evidence type="ECO:0000313" key="2">
    <source>
        <dbReference type="EMBL" id="EFV44412.1"/>
    </source>
</evidence>